<accession>A0A4Y8D034</accession>
<evidence type="ECO:0000313" key="3">
    <source>
        <dbReference type="Proteomes" id="UP000297299"/>
    </source>
</evidence>
<name>A0A4Y8D034_9HELO</name>
<sequence>MKDKPSHSYKYFAHKWVRSQTARRYISPYAKPGYPGLRKYRSTAMPSPPGKVVLNTSPPSTNNPRTRQYLSSLNPPPHSYISPSNEPSIPSLPSRTRTKRTKRTRKNNPSQPNKSTNLPPPNLPPPSPPPSPPQPPQDPRYSFSHILNSPIPAMHRHRNQTRYLQCLPEKVRLLIWNYARSRTISISITDDLLCSCSPSPVTFRINQESRSATINKYSVHPQFYILGTQYKKKDERIYYPFFDPSVDSVVLDNVFMGSNTATSSTIFGFYGPVAREVMYRTTEAPGCRHLDILQSLHVPARAWDWKLIRRAPRTDIRFRSLKEIVLEGGAMGLRTQKDVKRCREFIRGCFERSVEEIVEEEEADDTDGMEGIEFASHGTVRDARTANIEIKVPEVRVIMPDGLDHEWMFEEDKLGMESIEERIWVMNFVGKVKAGR</sequence>
<gene>
    <name evidence="2" type="ORF">BOTCAL_0226g00050</name>
</gene>
<dbReference type="EMBL" id="PHWZ01000226">
    <property type="protein sequence ID" value="TEY56407.1"/>
    <property type="molecule type" value="Genomic_DNA"/>
</dbReference>
<feature type="compositionally biased region" description="Pro residues" evidence="1">
    <location>
        <begin position="118"/>
        <end position="138"/>
    </location>
</feature>
<evidence type="ECO:0000313" key="2">
    <source>
        <dbReference type="EMBL" id="TEY56407.1"/>
    </source>
</evidence>
<evidence type="ECO:0000256" key="1">
    <source>
        <dbReference type="SAM" id="MobiDB-lite"/>
    </source>
</evidence>
<comment type="caution">
    <text evidence="2">The sequence shown here is derived from an EMBL/GenBank/DDBJ whole genome shotgun (WGS) entry which is preliminary data.</text>
</comment>
<feature type="region of interest" description="Disordered" evidence="1">
    <location>
        <begin position="28"/>
        <end position="145"/>
    </location>
</feature>
<organism evidence="2 3">
    <name type="scientific">Botryotinia calthae</name>
    <dbReference type="NCBI Taxonomy" id="38488"/>
    <lineage>
        <taxon>Eukaryota</taxon>
        <taxon>Fungi</taxon>
        <taxon>Dikarya</taxon>
        <taxon>Ascomycota</taxon>
        <taxon>Pezizomycotina</taxon>
        <taxon>Leotiomycetes</taxon>
        <taxon>Helotiales</taxon>
        <taxon>Sclerotiniaceae</taxon>
        <taxon>Botryotinia</taxon>
    </lineage>
</organism>
<protein>
    <submittedName>
        <fullName evidence="2">Uncharacterized protein</fullName>
    </submittedName>
</protein>
<keyword evidence="3" id="KW-1185">Reference proteome</keyword>
<feature type="compositionally biased region" description="Basic residues" evidence="1">
    <location>
        <begin position="96"/>
        <end position="106"/>
    </location>
</feature>
<feature type="compositionally biased region" description="Polar residues" evidence="1">
    <location>
        <begin position="81"/>
        <end position="94"/>
    </location>
</feature>
<reference evidence="2 3" key="1">
    <citation type="submission" date="2017-11" db="EMBL/GenBank/DDBJ databases">
        <title>Comparative genomics of Botrytis spp.</title>
        <authorList>
            <person name="Valero-Jimenez C.A."/>
            <person name="Tapia P."/>
            <person name="Veloso J."/>
            <person name="Silva-Moreno E."/>
            <person name="Staats M."/>
            <person name="Valdes J.H."/>
            <person name="Van Kan J.A.L."/>
        </authorList>
    </citation>
    <scope>NUCLEOTIDE SEQUENCE [LARGE SCALE GENOMIC DNA]</scope>
    <source>
        <strain evidence="2 3">MUCL2830</strain>
    </source>
</reference>
<feature type="compositionally biased region" description="Polar residues" evidence="1">
    <location>
        <begin position="54"/>
        <end position="73"/>
    </location>
</feature>
<dbReference type="Proteomes" id="UP000297299">
    <property type="component" value="Unassembled WGS sequence"/>
</dbReference>
<dbReference type="OrthoDB" id="3553670at2759"/>
<feature type="compositionally biased region" description="Polar residues" evidence="1">
    <location>
        <begin position="107"/>
        <end position="116"/>
    </location>
</feature>
<proteinExistence type="predicted"/>
<dbReference type="AlphaFoldDB" id="A0A4Y8D034"/>